<feature type="domain" description="Hypervirulence associated protein TUDOR" evidence="1">
    <location>
        <begin position="18"/>
        <end position="81"/>
    </location>
</feature>
<evidence type="ECO:0000259" key="1">
    <source>
        <dbReference type="Pfam" id="PF11160"/>
    </source>
</evidence>
<gene>
    <name evidence="2" type="ORF">POCULU_LOCUS585</name>
</gene>
<reference evidence="2" key="1">
    <citation type="submission" date="2021-06" db="EMBL/GenBank/DDBJ databases">
        <authorList>
            <person name="Kallberg Y."/>
            <person name="Tangrot J."/>
            <person name="Rosling A."/>
        </authorList>
    </citation>
    <scope>NUCLEOTIDE SEQUENCE</scope>
    <source>
        <strain evidence="2">IA702</strain>
    </source>
</reference>
<dbReference type="OrthoDB" id="10052172at2759"/>
<sequence length="87" mass="9726">MTSGQEKEMVAKEDLAPGQKVLYHPVGGSLQVTEGIIKDILTEPEHAGSTQKRVQASEEEPRIVIENLKTHKETAYKVENIEKILEE</sequence>
<organism evidence="2 3">
    <name type="scientific">Paraglomus occultum</name>
    <dbReference type="NCBI Taxonomy" id="144539"/>
    <lineage>
        <taxon>Eukaryota</taxon>
        <taxon>Fungi</taxon>
        <taxon>Fungi incertae sedis</taxon>
        <taxon>Mucoromycota</taxon>
        <taxon>Glomeromycotina</taxon>
        <taxon>Glomeromycetes</taxon>
        <taxon>Paraglomerales</taxon>
        <taxon>Paraglomeraceae</taxon>
        <taxon>Paraglomus</taxon>
    </lineage>
</organism>
<accession>A0A9N8YZW5</accession>
<comment type="caution">
    <text evidence="2">The sequence shown here is derived from an EMBL/GenBank/DDBJ whole genome shotgun (WGS) entry which is preliminary data.</text>
</comment>
<protein>
    <submittedName>
        <fullName evidence="2">660_t:CDS:1</fullName>
    </submittedName>
</protein>
<keyword evidence="3" id="KW-1185">Reference proteome</keyword>
<name>A0A9N8YZW5_9GLOM</name>
<dbReference type="Pfam" id="PF11160">
    <property type="entry name" value="Hva1_TUDOR"/>
    <property type="match status" value="1"/>
</dbReference>
<dbReference type="Proteomes" id="UP000789572">
    <property type="component" value="Unassembled WGS sequence"/>
</dbReference>
<dbReference type="EMBL" id="CAJVPJ010000031">
    <property type="protein sequence ID" value="CAG8461451.1"/>
    <property type="molecule type" value="Genomic_DNA"/>
</dbReference>
<dbReference type="InterPro" id="IPR021331">
    <property type="entry name" value="Hva1_TUDOR"/>
</dbReference>
<evidence type="ECO:0000313" key="2">
    <source>
        <dbReference type="EMBL" id="CAG8461451.1"/>
    </source>
</evidence>
<proteinExistence type="predicted"/>
<dbReference type="AlphaFoldDB" id="A0A9N8YZW5"/>
<evidence type="ECO:0000313" key="3">
    <source>
        <dbReference type="Proteomes" id="UP000789572"/>
    </source>
</evidence>